<dbReference type="PANTHER" id="PTHR35149">
    <property type="entry name" value="SLL5132 PROTEIN"/>
    <property type="match status" value="1"/>
</dbReference>
<protein>
    <recommendedName>
        <fullName evidence="5">DUF262 domain-containing protein</fullName>
    </recommendedName>
</protein>
<organism evidence="3 4">
    <name type="scientific">Acetoanaerobium noterae</name>
    <dbReference type="NCBI Taxonomy" id="745369"/>
    <lineage>
        <taxon>Bacteria</taxon>
        <taxon>Bacillati</taxon>
        <taxon>Bacillota</taxon>
        <taxon>Clostridia</taxon>
        <taxon>Peptostreptococcales</taxon>
        <taxon>Filifactoraceae</taxon>
        <taxon>Acetoanaerobium</taxon>
    </lineage>
</organism>
<evidence type="ECO:0000259" key="2">
    <source>
        <dbReference type="Pfam" id="PF07510"/>
    </source>
</evidence>
<sequence length="515" mass="60288">MAIVTKTIGELKDYRFFVPSYQRGYRWTEHEVTALLDDIYEFSTEGNKRYCIQPLAVKNREDGSFEVVDGQQRLTTIYIFMKIASQEIRSATPPFDLEYKTRSDSADFLKALSDEKNLEKEKNKNIDFYHIASAYEKINFWLDNQPDKSVAIQELNTKIRKNVFFIWYEIPADNDPIAIFTKVNLGKIPLTNSELIKALLLNKDNFSTDINKRQTEISVAWDRIEQGLRDDSFWYFLNEREQSGTRIDMIFDLLANEENNKFPTPIPTNQNYFSFLVFLEKLKSSPDNEEFVKNLWDEVEKLYAEFRDWYSDLDKYHIIGYLVSSGVKTAEVFTLTRGKRKSDVMKALLEKAKIVTGKYTLSDISYDNQNDRRKIRKLLLLFNIATLVCKSEKQYRFPFDIYKGETGDKIKWDIEHIHATADETDEADDSIGNLTLLDAQTNRGYQNSVFVDKRKIIIERESKGLFVPLCTKNIFLKVYSKKLDSMDSWGADDKKDYIEEMDKILKAFFDGRFGK</sequence>
<evidence type="ECO:0000313" key="3">
    <source>
        <dbReference type="EMBL" id="SKB61905.1"/>
    </source>
</evidence>
<dbReference type="Proteomes" id="UP000243406">
    <property type="component" value="Unassembled WGS sequence"/>
</dbReference>
<dbReference type="PANTHER" id="PTHR35149:SF2">
    <property type="entry name" value="DUF262 DOMAIN-CONTAINING PROTEIN"/>
    <property type="match status" value="1"/>
</dbReference>
<evidence type="ECO:0000259" key="1">
    <source>
        <dbReference type="Pfam" id="PF03235"/>
    </source>
</evidence>
<feature type="domain" description="GmrSD restriction endonucleases N-terminal" evidence="1">
    <location>
        <begin position="12"/>
        <end position="201"/>
    </location>
</feature>
<dbReference type="InterPro" id="IPR011089">
    <property type="entry name" value="GmrSD_C"/>
</dbReference>
<dbReference type="Pfam" id="PF07510">
    <property type="entry name" value="GmrSD_C"/>
    <property type="match status" value="1"/>
</dbReference>
<proteinExistence type="predicted"/>
<dbReference type="Pfam" id="PF03235">
    <property type="entry name" value="GmrSD_N"/>
    <property type="match status" value="1"/>
</dbReference>
<reference evidence="4" key="1">
    <citation type="submission" date="2017-02" db="EMBL/GenBank/DDBJ databases">
        <authorList>
            <person name="Varghese N."/>
            <person name="Submissions S."/>
        </authorList>
    </citation>
    <scope>NUCLEOTIDE SEQUENCE [LARGE SCALE GENOMIC DNA]</scope>
    <source>
        <strain evidence="4">ATCC 35199</strain>
    </source>
</reference>
<dbReference type="OrthoDB" id="9770340at2"/>
<name>A0A1T5CQZ4_9FIRM</name>
<dbReference type="EMBL" id="FUYN01000005">
    <property type="protein sequence ID" value="SKB61905.1"/>
    <property type="molecule type" value="Genomic_DNA"/>
</dbReference>
<evidence type="ECO:0008006" key="5">
    <source>
        <dbReference type="Google" id="ProtNLM"/>
    </source>
</evidence>
<dbReference type="RefSeq" id="WP_079590131.1">
    <property type="nucleotide sequence ID" value="NZ_FUYN01000005.1"/>
</dbReference>
<gene>
    <name evidence="3" type="ORF">SAMN02745120_2351</name>
</gene>
<keyword evidence="4" id="KW-1185">Reference proteome</keyword>
<feature type="domain" description="GmrSD restriction endonucleases C-terminal" evidence="2">
    <location>
        <begin position="405"/>
        <end position="457"/>
    </location>
</feature>
<dbReference type="InterPro" id="IPR004919">
    <property type="entry name" value="GmrSD_N"/>
</dbReference>
<evidence type="ECO:0000313" key="4">
    <source>
        <dbReference type="Proteomes" id="UP000243406"/>
    </source>
</evidence>
<dbReference type="AlphaFoldDB" id="A0A1T5CQZ4"/>
<accession>A0A1T5CQZ4</accession>